<dbReference type="InterPro" id="IPR050117">
    <property type="entry name" value="MAPK"/>
</dbReference>
<comment type="similarity">
    <text evidence="4">Belongs to the protein kinase superfamily.</text>
</comment>
<keyword evidence="4" id="KW-0723">Serine/threonine-protein kinase</keyword>
<organism evidence="6 7">
    <name type="scientific">Tritrichomonas musculus</name>
    <dbReference type="NCBI Taxonomy" id="1915356"/>
    <lineage>
        <taxon>Eukaryota</taxon>
        <taxon>Metamonada</taxon>
        <taxon>Parabasalia</taxon>
        <taxon>Tritrichomonadida</taxon>
        <taxon>Tritrichomonadidae</taxon>
        <taxon>Tritrichomonas</taxon>
    </lineage>
</organism>
<evidence type="ECO:0000256" key="3">
    <source>
        <dbReference type="PROSITE-ProRule" id="PRU10141"/>
    </source>
</evidence>
<dbReference type="PROSITE" id="PS00108">
    <property type="entry name" value="PROTEIN_KINASE_ST"/>
    <property type="match status" value="1"/>
</dbReference>
<evidence type="ECO:0000256" key="1">
    <source>
        <dbReference type="ARBA" id="ARBA00022741"/>
    </source>
</evidence>
<keyword evidence="4" id="KW-0808">Transferase</keyword>
<accession>A0ABR2IQ36</accession>
<dbReference type="Proteomes" id="UP001470230">
    <property type="component" value="Unassembled WGS sequence"/>
</dbReference>
<dbReference type="PROSITE" id="PS50011">
    <property type="entry name" value="PROTEIN_KINASE_DOM"/>
    <property type="match status" value="1"/>
</dbReference>
<dbReference type="EMBL" id="JAPFFF010000015">
    <property type="protein sequence ID" value="KAK8866604.1"/>
    <property type="molecule type" value="Genomic_DNA"/>
</dbReference>
<dbReference type="InterPro" id="IPR000719">
    <property type="entry name" value="Prot_kinase_dom"/>
</dbReference>
<evidence type="ECO:0000313" key="7">
    <source>
        <dbReference type="Proteomes" id="UP001470230"/>
    </source>
</evidence>
<dbReference type="PROSITE" id="PS00107">
    <property type="entry name" value="PROTEIN_KINASE_ATP"/>
    <property type="match status" value="1"/>
</dbReference>
<dbReference type="SUPFAM" id="SSF56112">
    <property type="entry name" value="Protein kinase-like (PK-like)"/>
    <property type="match status" value="1"/>
</dbReference>
<dbReference type="Gene3D" id="3.30.200.20">
    <property type="entry name" value="Phosphorylase Kinase, domain 1"/>
    <property type="match status" value="1"/>
</dbReference>
<keyword evidence="7" id="KW-1185">Reference proteome</keyword>
<dbReference type="Pfam" id="PF00069">
    <property type="entry name" value="Pkinase"/>
    <property type="match status" value="1"/>
</dbReference>
<comment type="caution">
    <text evidence="6">The sequence shown here is derived from an EMBL/GenBank/DDBJ whole genome shotgun (WGS) entry which is preliminary data.</text>
</comment>
<evidence type="ECO:0000313" key="6">
    <source>
        <dbReference type="EMBL" id="KAK8866604.1"/>
    </source>
</evidence>
<name>A0ABR2IQ36_9EUKA</name>
<proteinExistence type="inferred from homology"/>
<dbReference type="PANTHER" id="PTHR24055">
    <property type="entry name" value="MITOGEN-ACTIVATED PROTEIN KINASE"/>
    <property type="match status" value="1"/>
</dbReference>
<keyword evidence="1 3" id="KW-0547">Nucleotide-binding</keyword>
<dbReference type="SMART" id="SM00220">
    <property type="entry name" value="S_TKc"/>
    <property type="match status" value="1"/>
</dbReference>
<evidence type="ECO:0000259" key="5">
    <source>
        <dbReference type="PROSITE" id="PS50011"/>
    </source>
</evidence>
<dbReference type="InterPro" id="IPR008271">
    <property type="entry name" value="Ser/Thr_kinase_AS"/>
</dbReference>
<feature type="binding site" evidence="3">
    <location>
        <position position="36"/>
    </location>
    <ligand>
        <name>ATP</name>
        <dbReference type="ChEBI" id="CHEBI:30616"/>
    </ligand>
</feature>
<dbReference type="InterPro" id="IPR017441">
    <property type="entry name" value="Protein_kinase_ATP_BS"/>
</dbReference>
<evidence type="ECO:0000256" key="2">
    <source>
        <dbReference type="ARBA" id="ARBA00022840"/>
    </source>
</evidence>
<gene>
    <name evidence="6" type="ORF">M9Y10_009570</name>
</gene>
<protein>
    <recommendedName>
        <fullName evidence="5">Protein kinase domain-containing protein</fullName>
    </recommendedName>
</protein>
<dbReference type="Gene3D" id="1.10.510.10">
    <property type="entry name" value="Transferase(Phosphotransferase) domain 1"/>
    <property type="match status" value="1"/>
</dbReference>
<keyword evidence="2 3" id="KW-0067">ATP-binding</keyword>
<sequence>MSKGSEIRIIKKLGEGSFSEVFMAKSSSTGETFAIKRLKKRYRSIDEVQHLPEIYALQVLQGHPNIIDLLNLSYDSNNGYVSMFFELMDYNVYELITEHKKPFDEQTTLILIYQLLKAISFIHSKNLFHRDIKPENCMVNKNTMELKLCDFGSTRSATNLQPYTEYVSTRWYRAPECILTSGSYGVKVDEWAVGCMIYEIMTTRPLFPGKNEIDQIGRIHNLIGTPSRELLETFKLNPNTQIKFSFPQRQHQDLKRLLPNASNDIIYLIESLLTYDPEYRISAREALDLPVFEEIQRCEEEWQATDQTIPFPLFYLRRRKSNIQNTINQEQILQHKLKSEEDSNIYKTKAEQQQKYLQQQYYKQQQQQQQYYHSPGAIVTHHQFPINDQQHSIPYGYYQTTKPKQATNFGGIPQAGQTLPAANKQPKKDISLIESRIKAAQRIAEYKKKQMMFSKKPQPFITNQFPGSKIKGNYQHPRVELVHPRLPKIII</sequence>
<reference evidence="6 7" key="1">
    <citation type="submission" date="2024-04" db="EMBL/GenBank/DDBJ databases">
        <title>Tritrichomonas musculus Genome.</title>
        <authorList>
            <person name="Alves-Ferreira E."/>
            <person name="Grigg M."/>
            <person name="Lorenzi H."/>
            <person name="Galac M."/>
        </authorList>
    </citation>
    <scope>NUCLEOTIDE SEQUENCE [LARGE SCALE GENOMIC DNA]</scope>
    <source>
        <strain evidence="6 7">EAF2021</strain>
    </source>
</reference>
<dbReference type="InterPro" id="IPR011009">
    <property type="entry name" value="Kinase-like_dom_sf"/>
</dbReference>
<keyword evidence="4" id="KW-0418">Kinase</keyword>
<feature type="domain" description="Protein kinase" evidence="5">
    <location>
        <begin position="7"/>
        <end position="292"/>
    </location>
</feature>
<evidence type="ECO:0000256" key="4">
    <source>
        <dbReference type="RuleBase" id="RU000304"/>
    </source>
</evidence>